<sequence length="70" mass="7649">MSPVSGTVTVMSSYDDIATSSAFLAGRDAARTLRREGVGWGPDNGDRMCPRGLDSESEIAWLRGWRSAWE</sequence>
<dbReference type="EMBL" id="FSHM01000006">
    <property type="protein sequence ID" value="SIB50376.1"/>
    <property type="molecule type" value="Genomic_DNA"/>
</dbReference>
<name>A0AB38D2Q0_9MYCO</name>
<evidence type="ECO:0000313" key="1">
    <source>
        <dbReference type="EMBL" id="SIB50376.1"/>
    </source>
</evidence>
<organism evidence="1 2">
    <name type="scientific">Mycobacteroides abscessus subsp. abscessus</name>
    <dbReference type="NCBI Taxonomy" id="1185650"/>
    <lineage>
        <taxon>Bacteria</taxon>
        <taxon>Bacillati</taxon>
        <taxon>Actinomycetota</taxon>
        <taxon>Actinomycetes</taxon>
        <taxon>Mycobacteriales</taxon>
        <taxon>Mycobacteriaceae</taxon>
        <taxon>Mycobacteroides</taxon>
        <taxon>Mycobacteroides abscessus</taxon>
    </lineage>
</organism>
<proteinExistence type="predicted"/>
<evidence type="ECO:0000313" key="2">
    <source>
        <dbReference type="Proteomes" id="UP000185210"/>
    </source>
</evidence>
<reference evidence="1 2" key="1">
    <citation type="submission" date="2016-11" db="EMBL/GenBank/DDBJ databases">
        <authorList>
            <consortium name="Pathogen Informatics"/>
        </authorList>
    </citation>
    <scope>NUCLEOTIDE SEQUENCE [LARGE SCALE GENOMIC DNA]</scope>
    <source>
        <strain evidence="1 2">104</strain>
    </source>
</reference>
<dbReference type="AlphaFoldDB" id="A0AB38D2Q0"/>
<dbReference type="Proteomes" id="UP000185210">
    <property type="component" value="Unassembled WGS sequence"/>
</dbReference>
<protein>
    <submittedName>
        <fullName evidence="1">Uncharacterized protein</fullName>
    </submittedName>
</protein>
<accession>A0AB38D2Q0</accession>
<comment type="caution">
    <text evidence="1">The sequence shown here is derived from an EMBL/GenBank/DDBJ whole genome shotgun (WGS) entry which is preliminary data.</text>
</comment>
<gene>
    <name evidence="1" type="ORF">SAMEA2070301_03892</name>
</gene>